<protein>
    <submittedName>
        <fullName evidence="2">Lysophospholipase L1-like esterase</fullName>
    </submittedName>
</protein>
<comment type="caution">
    <text evidence="2">The sequence shown here is derived from an EMBL/GenBank/DDBJ whole genome shotgun (WGS) entry which is preliminary data.</text>
</comment>
<dbReference type="InterPro" id="IPR013830">
    <property type="entry name" value="SGNH_hydro"/>
</dbReference>
<keyword evidence="3" id="KW-1185">Reference proteome</keyword>
<evidence type="ECO:0000259" key="1">
    <source>
        <dbReference type="Pfam" id="PF13472"/>
    </source>
</evidence>
<organism evidence="2 3">
    <name type="scientific">Hasllibacter halocynthiae</name>
    <dbReference type="NCBI Taxonomy" id="595589"/>
    <lineage>
        <taxon>Bacteria</taxon>
        <taxon>Pseudomonadati</taxon>
        <taxon>Pseudomonadota</taxon>
        <taxon>Alphaproteobacteria</taxon>
        <taxon>Rhodobacterales</taxon>
        <taxon>Roseobacteraceae</taxon>
        <taxon>Hasllibacter</taxon>
    </lineage>
</organism>
<feature type="domain" description="SGNH hydrolase-type esterase" evidence="1">
    <location>
        <begin position="53"/>
        <end position="222"/>
    </location>
</feature>
<reference evidence="2 3" key="1">
    <citation type="submission" date="2018-03" db="EMBL/GenBank/DDBJ databases">
        <title>Genomic Encyclopedia of Archaeal and Bacterial Type Strains, Phase II (KMG-II): from individual species to whole genera.</title>
        <authorList>
            <person name="Goeker M."/>
        </authorList>
    </citation>
    <scope>NUCLEOTIDE SEQUENCE [LARGE SCALE GENOMIC DNA]</scope>
    <source>
        <strain evidence="2 3">DSM 29318</strain>
    </source>
</reference>
<dbReference type="EMBL" id="PVTT01000002">
    <property type="protein sequence ID" value="PRY92713.1"/>
    <property type="molecule type" value="Genomic_DNA"/>
</dbReference>
<accession>A0A2T0X183</accession>
<dbReference type="Gene3D" id="3.40.50.1110">
    <property type="entry name" value="SGNH hydrolase"/>
    <property type="match status" value="1"/>
</dbReference>
<dbReference type="AlphaFoldDB" id="A0A2T0X183"/>
<dbReference type="SUPFAM" id="SSF52266">
    <property type="entry name" value="SGNH hydrolase"/>
    <property type="match status" value="1"/>
</dbReference>
<gene>
    <name evidence="2" type="ORF">BCF33_1567</name>
</gene>
<dbReference type="Proteomes" id="UP000238801">
    <property type="component" value="Unassembled WGS sequence"/>
</dbReference>
<name>A0A2T0X183_9RHOB</name>
<proteinExistence type="predicted"/>
<dbReference type="Pfam" id="PF13472">
    <property type="entry name" value="Lipase_GDSL_2"/>
    <property type="match status" value="1"/>
</dbReference>
<evidence type="ECO:0000313" key="3">
    <source>
        <dbReference type="Proteomes" id="UP000238801"/>
    </source>
</evidence>
<dbReference type="CDD" id="cd01836">
    <property type="entry name" value="FeeA_FeeB_like"/>
    <property type="match status" value="1"/>
</dbReference>
<sequence length="237" mass="25858">MPEVPVPVLLAALAPVIVPQAVMARRFARVMPEPAGPRAGRAGEGRPLKVLVAGDSSAAGVGVAWQDQALTGRLVRRLARRFDVSWRIEARSGLTTAGLVERLEGARAEAFDAVVLGVGVNDVTRGVRRRDFLRRQARLRTLLRARFGARRFYVTGLPPVGEFPLLPDPLRRVVGLQAARFDRALRGALAGEEDARRVPFDTGLDPALMAADGFHPGPAIYETWAERMERAILRDFG</sequence>
<dbReference type="GO" id="GO:0016788">
    <property type="term" value="F:hydrolase activity, acting on ester bonds"/>
    <property type="evidence" value="ECO:0007669"/>
    <property type="project" value="UniProtKB-ARBA"/>
</dbReference>
<dbReference type="InterPro" id="IPR036514">
    <property type="entry name" value="SGNH_hydro_sf"/>
</dbReference>
<evidence type="ECO:0000313" key="2">
    <source>
        <dbReference type="EMBL" id="PRY92713.1"/>
    </source>
</evidence>